<evidence type="ECO:0000313" key="3">
    <source>
        <dbReference type="Proteomes" id="UP001234798"/>
    </source>
</evidence>
<name>A0ABY9M2K1_9BURK</name>
<organism evidence="2 3">
    <name type="scientific">Achromobacter seleniivolatilans</name>
    <dbReference type="NCBI Taxonomy" id="3047478"/>
    <lineage>
        <taxon>Bacteria</taxon>
        <taxon>Pseudomonadati</taxon>
        <taxon>Pseudomonadota</taxon>
        <taxon>Betaproteobacteria</taxon>
        <taxon>Burkholderiales</taxon>
        <taxon>Alcaligenaceae</taxon>
        <taxon>Achromobacter</taxon>
    </lineage>
</organism>
<dbReference type="Gene3D" id="3.20.20.450">
    <property type="entry name" value="EAL domain"/>
    <property type="match status" value="1"/>
</dbReference>
<dbReference type="InterPro" id="IPR035919">
    <property type="entry name" value="EAL_sf"/>
</dbReference>
<feature type="domain" description="EAL" evidence="1">
    <location>
        <begin position="11"/>
        <end position="262"/>
    </location>
</feature>
<sequence>MTCQAALAPIAELSESDVINMLCDPTQLHVVFQPQVNLETGRIESAEALARWRHPALGMVAPSRFIPMVTAMELQGALFKRIARLTLAAATELDRAGIVLPLAINACADTLSDADNLNFLFDEARRSRVDASRLKIELTEDAPVKNMPALKAALSRLQDWGCTISMDDFGAGQANLGMLISLTINELKLDRKFAASISVSQVAQKSVRFAVELAKDMGWRVVAEGISTAAEFNAMYSLGCRYGQGFLLGRPMPLDGLSRCSR</sequence>
<evidence type="ECO:0000313" key="2">
    <source>
        <dbReference type="EMBL" id="WMD20794.1"/>
    </source>
</evidence>
<evidence type="ECO:0000259" key="1">
    <source>
        <dbReference type="PROSITE" id="PS50883"/>
    </source>
</evidence>
<dbReference type="InterPro" id="IPR050706">
    <property type="entry name" value="Cyclic-di-GMP_PDE-like"/>
</dbReference>
<dbReference type="SMART" id="SM00052">
    <property type="entry name" value="EAL"/>
    <property type="match status" value="1"/>
</dbReference>
<dbReference type="PANTHER" id="PTHR33121">
    <property type="entry name" value="CYCLIC DI-GMP PHOSPHODIESTERASE PDEF"/>
    <property type="match status" value="1"/>
</dbReference>
<protein>
    <submittedName>
        <fullName evidence="2">EAL domain-containing protein</fullName>
    </submittedName>
</protein>
<dbReference type="InterPro" id="IPR001633">
    <property type="entry name" value="EAL_dom"/>
</dbReference>
<dbReference type="SUPFAM" id="SSF141868">
    <property type="entry name" value="EAL domain-like"/>
    <property type="match status" value="1"/>
</dbReference>
<dbReference type="PANTHER" id="PTHR33121:SF70">
    <property type="entry name" value="SIGNALING PROTEIN YKOW"/>
    <property type="match status" value="1"/>
</dbReference>
<dbReference type="Pfam" id="PF00563">
    <property type="entry name" value="EAL"/>
    <property type="match status" value="1"/>
</dbReference>
<dbReference type="RefSeq" id="WP_306944234.1">
    <property type="nucleotide sequence ID" value="NZ_CP132976.1"/>
</dbReference>
<dbReference type="Proteomes" id="UP001234798">
    <property type="component" value="Chromosome"/>
</dbReference>
<dbReference type="CDD" id="cd01948">
    <property type="entry name" value="EAL"/>
    <property type="match status" value="1"/>
</dbReference>
<reference evidence="2 3" key="1">
    <citation type="submission" date="2023-08" db="EMBL/GenBank/DDBJ databases">
        <title>Achromobacter seleniivolatilans sp. nov., isolated from seleniferous soil.</title>
        <authorList>
            <person name="Zhang S."/>
            <person name="Li K."/>
            <person name="Peng J."/>
            <person name="Zhao Q."/>
            <person name="Wang H."/>
            <person name="Guo Y."/>
        </authorList>
    </citation>
    <scope>NUCLEOTIDE SEQUENCE [LARGE SCALE GENOMIC DNA]</scope>
    <source>
        <strain evidence="2 3">R39</strain>
    </source>
</reference>
<gene>
    <name evidence="2" type="ORF">RAS12_00020</name>
</gene>
<accession>A0ABY9M2K1</accession>
<dbReference type="EMBL" id="CP132976">
    <property type="protein sequence ID" value="WMD20794.1"/>
    <property type="molecule type" value="Genomic_DNA"/>
</dbReference>
<proteinExistence type="predicted"/>
<keyword evidence="3" id="KW-1185">Reference proteome</keyword>
<dbReference type="PROSITE" id="PS50883">
    <property type="entry name" value="EAL"/>
    <property type="match status" value="1"/>
</dbReference>